<dbReference type="Pfam" id="PF23627">
    <property type="entry name" value="LisH_WDR26"/>
    <property type="match status" value="1"/>
</dbReference>
<feature type="repeat" description="WD" evidence="3">
    <location>
        <begin position="360"/>
        <end position="401"/>
    </location>
</feature>
<dbReference type="EMBL" id="PUHR01000071">
    <property type="protein sequence ID" value="KAG0668312.1"/>
    <property type="molecule type" value="Genomic_DNA"/>
</dbReference>
<dbReference type="Proteomes" id="UP000750334">
    <property type="component" value="Unassembled WGS sequence"/>
</dbReference>
<dbReference type="GO" id="GO:0043161">
    <property type="term" value="P:proteasome-mediated ubiquitin-dependent protein catabolic process"/>
    <property type="evidence" value="ECO:0007669"/>
    <property type="project" value="TreeGrafter"/>
</dbReference>
<accession>A0A9P6WC46</accession>
<protein>
    <recommendedName>
        <fullName evidence="7">WD40 repeat-like protein</fullName>
    </recommendedName>
</protein>
<dbReference type="SUPFAM" id="SSF50978">
    <property type="entry name" value="WD40 repeat-like"/>
    <property type="match status" value="1"/>
</dbReference>
<evidence type="ECO:0000256" key="2">
    <source>
        <dbReference type="ARBA" id="ARBA00022737"/>
    </source>
</evidence>
<dbReference type="Pfam" id="PF00400">
    <property type="entry name" value="WD40"/>
    <property type="match status" value="3"/>
</dbReference>
<dbReference type="AlphaFoldDB" id="A0A9P6WC46"/>
<name>A0A9P6WC46_MAUEX</name>
<evidence type="ECO:0000256" key="1">
    <source>
        <dbReference type="ARBA" id="ARBA00022574"/>
    </source>
</evidence>
<comment type="caution">
    <text evidence="5">The sequence shown here is derived from an EMBL/GenBank/DDBJ whole genome shotgun (WGS) entry which is preliminary data.</text>
</comment>
<proteinExistence type="predicted"/>
<dbReference type="PANTHER" id="PTHR22838:SF0">
    <property type="entry name" value="WD REPEAT-CONTAINING PROTEIN 26"/>
    <property type="match status" value="1"/>
</dbReference>
<dbReference type="InterPro" id="IPR015943">
    <property type="entry name" value="WD40/YVTN_repeat-like_dom_sf"/>
</dbReference>
<dbReference type="PANTHER" id="PTHR22838">
    <property type="entry name" value="WD REPEAT PROTEIN 26-RELATED"/>
    <property type="match status" value="1"/>
</dbReference>
<feature type="repeat" description="WD" evidence="3">
    <location>
        <begin position="742"/>
        <end position="779"/>
    </location>
</feature>
<gene>
    <name evidence="5" type="ORF">C6P45_004820</name>
</gene>
<keyword evidence="2" id="KW-0677">Repeat</keyword>
<dbReference type="GO" id="GO:0034657">
    <property type="term" value="C:GID complex"/>
    <property type="evidence" value="ECO:0007669"/>
    <property type="project" value="TreeGrafter"/>
</dbReference>
<dbReference type="PROSITE" id="PS00678">
    <property type="entry name" value="WD_REPEATS_1"/>
    <property type="match status" value="1"/>
</dbReference>
<sequence>MQSENTVGGIFDKVQLTKLLINTLKDLGYNTSAKSLQQESGGIQIESNGVQKLFTYIKLGQYETIDFDMLNALSLRQNSSYNHGDIEHTPVNVKTMNINNIISRDLNTVAIIDNFEIQYNIFDQYYNETDFDMDILGRFRNVLEIMILINKQFFLELIYEIKDIPTAVIFLRTVVRKYLTLWDTVLSGLQTNIIDEEMIFTPDKILRELSSILTMPEAHQDIPGSTSWSGSVTESRQTLIERIAFYINPNDLVPQGRLIELLKQAIKYQRSCNISTVFDEDNTLDNEKDQHVSLLQNNLSDFERINFSEQKAISANRNEIWYLEFSPNGRYLAAAIANVIHGRKVLIYDVQNDFKILKILKGNDQSILFLSFSDDSRYLVSCSFNENTNIYDLESHGEVVEINNEYQVVPSEAPRMREVDFNGKKRLEETVETEIIEPFDSFAIPAKKLEVKESSSSNTPSTSAAPESTTSSHGTTDNIEEKKERSLRSWCCDWFHTEKHKGKLIVGSPDRDVVIYDTNTRSIIYKWSQNWTIRRVKTGNFNNGRDEFTNFSESTIASVFYSSADYADYLKEEDFPRIHSLKISYDDKYLLLMTHVGTIMVFNISTLPTNEEMKSMDPPNIINHIFKLENKLKVGNNITCISLPARNCPNTNKLSSLVLVNVQKNELQLWDYKQNVMIQKYYGQKQQEFIIRSCFGLDNKLVVSGSEDGKVYVWDLLKGNIVGILLGHVKELAPTRHFHLFLTRENKNCNVVAWNPTNKYMFASGGDDGLIKIWKVTID</sequence>
<dbReference type="PROSITE" id="PS50294">
    <property type="entry name" value="WD_REPEATS_REGION"/>
    <property type="match status" value="1"/>
</dbReference>
<feature type="compositionally biased region" description="Low complexity" evidence="4">
    <location>
        <begin position="454"/>
        <end position="472"/>
    </location>
</feature>
<evidence type="ECO:0008006" key="7">
    <source>
        <dbReference type="Google" id="ProtNLM"/>
    </source>
</evidence>
<dbReference type="InterPro" id="IPR001680">
    <property type="entry name" value="WD40_rpt"/>
</dbReference>
<dbReference type="OrthoDB" id="972532at2759"/>
<dbReference type="SMART" id="SM00320">
    <property type="entry name" value="WD40"/>
    <property type="match status" value="5"/>
</dbReference>
<evidence type="ECO:0000313" key="5">
    <source>
        <dbReference type="EMBL" id="KAG0668312.1"/>
    </source>
</evidence>
<feature type="repeat" description="WD" evidence="3">
    <location>
        <begin position="698"/>
        <end position="724"/>
    </location>
</feature>
<keyword evidence="1 3" id="KW-0853">WD repeat</keyword>
<feature type="region of interest" description="Disordered" evidence="4">
    <location>
        <begin position="453"/>
        <end position="481"/>
    </location>
</feature>
<dbReference type="InterPro" id="IPR036322">
    <property type="entry name" value="WD40_repeat_dom_sf"/>
</dbReference>
<evidence type="ECO:0000256" key="4">
    <source>
        <dbReference type="SAM" id="MobiDB-lite"/>
    </source>
</evidence>
<organism evidence="5 6">
    <name type="scientific">Maudiozyma exigua</name>
    <name type="common">Yeast</name>
    <name type="synonym">Kazachstania exigua</name>
    <dbReference type="NCBI Taxonomy" id="34358"/>
    <lineage>
        <taxon>Eukaryota</taxon>
        <taxon>Fungi</taxon>
        <taxon>Dikarya</taxon>
        <taxon>Ascomycota</taxon>
        <taxon>Saccharomycotina</taxon>
        <taxon>Saccharomycetes</taxon>
        <taxon>Saccharomycetales</taxon>
        <taxon>Saccharomycetaceae</taxon>
        <taxon>Maudiozyma</taxon>
    </lineage>
</organism>
<keyword evidence="6" id="KW-1185">Reference proteome</keyword>
<evidence type="ECO:0000313" key="6">
    <source>
        <dbReference type="Proteomes" id="UP000750334"/>
    </source>
</evidence>
<dbReference type="InterPro" id="IPR019775">
    <property type="entry name" value="WD40_repeat_CS"/>
</dbReference>
<reference evidence="5 6" key="1">
    <citation type="submission" date="2020-11" db="EMBL/GenBank/DDBJ databases">
        <title>Kefir isolates.</title>
        <authorList>
            <person name="Marcisauskas S."/>
            <person name="Kim Y."/>
            <person name="Blasche S."/>
        </authorList>
    </citation>
    <scope>NUCLEOTIDE SEQUENCE [LARGE SCALE GENOMIC DNA]</scope>
    <source>
        <strain evidence="5 6">OG2</strain>
    </source>
</reference>
<dbReference type="PROSITE" id="PS50082">
    <property type="entry name" value="WD_REPEATS_2"/>
    <property type="match status" value="3"/>
</dbReference>
<dbReference type="Gene3D" id="2.130.10.10">
    <property type="entry name" value="YVTN repeat-like/Quinoprotein amine dehydrogenase"/>
    <property type="match status" value="2"/>
</dbReference>
<dbReference type="InterPro" id="IPR051350">
    <property type="entry name" value="WD_repeat-ST_regulator"/>
</dbReference>
<evidence type="ECO:0000256" key="3">
    <source>
        <dbReference type="PROSITE-ProRule" id="PRU00221"/>
    </source>
</evidence>